<dbReference type="PANTHER" id="PTHR30570">
    <property type="entry name" value="PERIPLASMIC PHOSPHATE BINDING COMPONENT OF PHOSPHATE ABC TRANSPORTER"/>
    <property type="match status" value="1"/>
</dbReference>
<evidence type="ECO:0000259" key="2">
    <source>
        <dbReference type="Pfam" id="PF12849"/>
    </source>
</evidence>
<dbReference type="InterPro" id="IPR024370">
    <property type="entry name" value="PBP_domain"/>
</dbReference>
<dbReference type="eggNOG" id="arCOG00213">
    <property type="taxonomic scope" value="Archaea"/>
</dbReference>
<name>L9X9Q1_9EURY</name>
<dbReference type="CDD" id="cd13654">
    <property type="entry name" value="PBP2_phosphate_like_2"/>
    <property type="match status" value="1"/>
</dbReference>
<dbReference type="PATRIC" id="fig|1227497.3.peg.2114"/>
<evidence type="ECO:0000256" key="1">
    <source>
        <dbReference type="ARBA" id="ARBA00022729"/>
    </source>
</evidence>
<dbReference type="Gene3D" id="3.40.190.10">
    <property type="entry name" value="Periplasmic binding protein-like II"/>
    <property type="match status" value="2"/>
</dbReference>
<keyword evidence="4" id="KW-1185">Reference proteome</keyword>
<keyword evidence="1" id="KW-0732">Signal</keyword>
<sequence length="292" mass="32783">MLPHSASVAEEFMWKHNDVIVPVRGSGTGAGFQQFCNGSTEVQNASRTISEDDEEPMCEENGVEWIRLEVALDGLAIYAHPDNDWCDCLTVEELEAIWEPDTEVETWSDIREEWPDEELSRYGRDTASGTFDYFTEAITGNVGAITNDYSPSADTNVIIRGVSGDVGAIGFGGAGYYYENEDDLKLIAVDDGDGCVLPERETVEQEEYTPLTRSLYAYFRKDALAQEEVREYGRFYFDEIDDEAEEADIVEDGETLTWTEWGARRVGFYGIPDETVEESRETLEEAIEEVAG</sequence>
<proteinExistence type="predicted"/>
<evidence type="ECO:0000313" key="3">
    <source>
        <dbReference type="EMBL" id="ELY58166.1"/>
    </source>
</evidence>
<dbReference type="SUPFAM" id="SSF53850">
    <property type="entry name" value="Periplasmic binding protein-like II"/>
    <property type="match status" value="1"/>
</dbReference>
<comment type="caution">
    <text evidence="3">The sequence shown here is derived from an EMBL/GenBank/DDBJ whole genome shotgun (WGS) entry which is preliminary data.</text>
</comment>
<dbReference type="STRING" id="1227497.C491_10234"/>
<accession>L9X9Q1</accession>
<dbReference type="Proteomes" id="UP000011688">
    <property type="component" value="Unassembled WGS sequence"/>
</dbReference>
<reference evidence="3 4" key="1">
    <citation type="journal article" date="2014" name="PLoS Genet.">
        <title>Phylogenetically driven sequencing of extremely halophilic archaea reveals strategies for static and dynamic osmo-response.</title>
        <authorList>
            <person name="Becker E.A."/>
            <person name="Seitzer P.M."/>
            <person name="Tritt A."/>
            <person name="Larsen D."/>
            <person name="Krusor M."/>
            <person name="Yao A.I."/>
            <person name="Wu D."/>
            <person name="Madern D."/>
            <person name="Eisen J.A."/>
            <person name="Darling A.E."/>
            <person name="Facciotti M.T."/>
        </authorList>
    </citation>
    <scope>NUCLEOTIDE SEQUENCE [LARGE SCALE GENOMIC DNA]</scope>
    <source>
        <strain evidence="3 4">DSM 10524</strain>
    </source>
</reference>
<organism evidence="3 4">
    <name type="scientific">Natronococcus amylolyticus DSM 10524</name>
    <dbReference type="NCBI Taxonomy" id="1227497"/>
    <lineage>
        <taxon>Archaea</taxon>
        <taxon>Methanobacteriati</taxon>
        <taxon>Methanobacteriota</taxon>
        <taxon>Stenosarchaea group</taxon>
        <taxon>Halobacteria</taxon>
        <taxon>Halobacteriales</taxon>
        <taxon>Natrialbaceae</taxon>
        <taxon>Natronococcus</taxon>
    </lineage>
</organism>
<protein>
    <submittedName>
        <fullName evidence="3">ABC transporter periplasmic phosphate-binding protein</fullName>
    </submittedName>
</protein>
<dbReference type="PANTHER" id="PTHR30570:SF1">
    <property type="entry name" value="PHOSPHATE-BINDING PROTEIN PSTS"/>
    <property type="match status" value="1"/>
</dbReference>
<evidence type="ECO:0000313" key="4">
    <source>
        <dbReference type="Proteomes" id="UP000011688"/>
    </source>
</evidence>
<dbReference type="AlphaFoldDB" id="L9X9Q1"/>
<feature type="domain" description="PBP" evidence="2">
    <location>
        <begin position="6"/>
        <end position="237"/>
    </location>
</feature>
<dbReference type="EMBL" id="AOIB01000021">
    <property type="protein sequence ID" value="ELY58166.1"/>
    <property type="molecule type" value="Genomic_DNA"/>
</dbReference>
<dbReference type="InterPro" id="IPR050811">
    <property type="entry name" value="Phosphate_ABC_transporter"/>
</dbReference>
<dbReference type="Pfam" id="PF12849">
    <property type="entry name" value="PBP_like_2"/>
    <property type="match status" value="1"/>
</dbReference>
<gene>
    <name evidence="3" type="ORF">C491_10234</name>
</gene>